<dbReference type="PANTHER" id="PTHR28348">
    <property type="entry name" value="UPF0193 PROTEIN EVG1"/>
    <property type="match status" value="1"/>
</dbReference>
<evidence type="ECO:0000256" key="1">
    <source>
        <dbReference type="SAM" id="MobiDB-lite"/>
    </source>
</evidence>
<sequence>MMKDKKITWKKQKEITKAMSVGQALPVEPERSNQPYDISELSTQESPSKTFTMTSRAVVHKESRDEIEKRGGYERPQYRGGIVVNRDHLKDQFVNKLAFGMEDPVREYRKMKAKEQQAPKQEPKDRFIELENEIKDREEFLASMEKIGQGRKYEAGIKSEISSIIREMEKIDLERNQELNKKRSEIQSKNSSITN</sequence>
<dbReference type="OrthoDB" id="189770at2759"/>
<gene>
    <name evidence="2" type="ORF">GSOID_T00015670001</name>
</gene>
<feature type="region of interest" description="Disordered" evidence="1">
    <location>
        <begin position="20"/>
        <end position="73"/>
    </location>
</feature>
<proteinExistence type="predicted"/>
<evidence type="ECO:0000313" key="2">
    <source>
        <dbReference type="EMBL" id="CBY11352.1"/>
    </source>
</evidence>
<protein>
    <submittedName>
        <fullName evidence="2">Uncharacterized protein</fullName>
    </submittedName>
</protein>
<dbReference type="InParanoid" id="E4XNB4"/>
<keyword evidence="3" id="KW-1185">Reference proteome</keyword>
<dbReference type="Pfam" id="PF05250">
    <property type="entry name" value="UPF0193"/>
    <property type="match status" value="1"/>
</dbReference>
<dbReference type="Proteomes" id="UP000001307">
    <property type="component" value="Unassembled WGS sequence"/>
</dbReference>
<evidence type="ECO:0000313" key="3">
    <source>
        <dbReference type="Proteomes" id="UP000001307"/>
    </source>
</evidence>
<dbReference type="PANTHER" id="PTHR28348:SF1">
    <property type="entry name" value="UPF0193 PROTEIN EVG1"/>
    <property type="match status" value="1"/>
</dbReference>
<feature type="compositionally biased region" description="Polar residues" evidence="1">
    <location>
        <begin position="32"/>
        <end position="55"/>
    </location>
</feature>
<dbReference type="InterPro" id="IPR007914">
    <property type="entry name" value="UPF0193"/>
</dbReference>
<organism evidence="2">
    <name type="scientific">Oikopleura dioica</name>
    <name type="common">Tunicate</name>
    <dbReference type="NCBI Taxonomy" id="34765"/>
    <lineage>
        <taxon>Eukaryota</taxon>
        <taxon>Metazoa</taxon>
        <taxon>Chordata</taxon>
        <taxon>Tunicata</taxon>
        <taxon>Appendicularia</taxon>
        <taxon>Copelata</taxon>
        <taxon>Oikopleuridae</taxon>
        <taxon>Oikopleura</taxon>
    </lineage>
</organism>
<name>E4XNB4_OIKDI</name>
<dbReference type="EMBL" id="FN653082">
    <property type="protein sequence ID" value="CBY11352.1"/>
    <property type="molecule type" value="Genomic_DNA"/>
</dbReference>
<feature type="compositionally biased region" description="Basic and acidic residues" evidence="1">
    <location>
        <begin position="59"/>
        <end position="73"/>
    </location>
</feature>
<reference evidence="2" key="1">
    <citation type="journal article" date="2010" name="Science">
        <title>Plasticity of animal genome architecture unmasked by rapid evolution of a pelagic tunicate.</title>
        <authorList>
            <person name="Denoeud F."/>
            <person name="Henriet S."/>
            <person name="Mungpakdee S."/>
            <person name="Aury J.M."/>
            <person name="Da Silva C."/>
            <person name="Brinkmann H."/>
            <person name="Mikhaleva J."/>
            <person name="Olsen L.C."/>
            <person name="Jubin C."/>
            <person name="Canestro C."/>
            <person name="Bouquet J.M."/>
            <person name="Danks G."/>
            <person name="Poulain J."/>
            <person name="Campsteijn C."/>
            <person name="Adamski M."/>
            <person name="Cross I."/>
            <person name="Yadetie F."/>
            <person name="Muffato M."/>
            <person name="Louis A."/>
            <person name="Butcher S."/>
            <person name="Tsagkogeorga G."/>
            <person name="Konrad A."/>
            <person name="Singh S."/>
            <person name="Jensen M.F."/>
            <person name="Cong E.H."/>
            <person name="Eikeseth-Otteraa H."/>
            <person name="Noel B."/>
            <person name="Anthouard V."/>
            <person name="Porcel B.M."/>
            <person name="Kachouri-Lafond R."/>
            <person name="Nishino A."/>
            <person name="Ugolini M."/>
            <person name="Chourrout P."/>
            <person name="Nishida H."/>
            <person name="Aasland R."/>
            <person name="Huzurbazar S."/>
            <person name="Westhof E."/>
            <person name="Delsuc F."/>
            <person name="Lehrach H."/>
            <person name="Reinhardt R."/>
            <person name="Weissenbach J."/>
            <person name="Roy S.W."/>
            <person name="Artiguenave F."/>
            <person name="Postlethwait J.H."/>
            <person name="Manak J.R."/>
            <person name="Thompson E.M."/>
            <person name="Jaillon O."/>
            <person name="Du Pasquier L."/>
            <person name="Boudinot P."/>
            <person name="Liberles D.A."/>
            <person name="Volff J.N."/>
            <person name="Philippe H."/>
            <person name="Lenhard B."/>
            <person name="Roest Crollius H."/>
            <person name="Wincker P."/>
            <person name="Chourrout D."/>
        </authorList>
    </citation>
    <scope>NUCLEOTIDE SEQUENCE [LARGE SCALE GENOMIC DNA]</scope>
</reference>
<accession>E4XNB4</accession>
<dbReference type="AlphaFoldDB" id="E4XNB4"/>